<gene>
    <name evidence="2" type="ORF">HH800_21380</name>
</gene>
<dbReference type="GO" id="GO:0005886">
    <property type="term" value="C:plasma membrane"/>
    <property type="evidence" value="ECO:0007669"/>
    <property type="project" value="TreeGrafter"/>
</dbReference>
<evidence type="ECO:0000256" key="1">
    <source>
        <dbReference type="SAM" id="Phobius"/>
    </source>
</evidence>
<dbReference type="PANTHER" id="PTHR32309">
    <property type="entry name" value="TYROSINE-PROTEIN KINASE"/>
    <property type="match status" value="1"/>
</dbReference>
<proteinExistence type="predicted"/>
<feature type="transmembrane region" description="Helical" evidence="1">
    <location>
        <begin position="359"/>
        <end position="381"/>
    </location>
</feature>
<name>A0A6M4GDX6_SPHYA</name>
<organism evidence="2 3">
    <name type="scientific">Sphingobium yanoikuyae</name>
    <name type="common">Sphingomonas yanoikuyae</name>
    <dbReference type="NCBI Taxonomy" id="13690"/>
    <lineage>
        <taxon>Bacteria</taxon>
        <taxon>Pseudomonadati</taxon>
        <taxon>Pseudomonadota</taxon>
        <taxon>Alphaproteobacteria</taxon>
        <taxon>Sphingomonadales</taxon>
        <taxon>Sphingomonadaceae</taxon>
        <taxon>Sphingobium</taxon>
    </lineage>
</organism>
<protein>
    <submittedName>
        <fullName evidence="2">Capsule biosynthesis protein</fullName>
    </submittedName>
</protein>
<dbReference type="Proteomes" id="UP000502611">
    <property type="component" value="Chromosome"/>
</dbReference>
<dbReference type="PANTHER" id="PTHR32309:SF13">
    <property type="entry name" value="FERRIC ENTEROBACTIN TRANSPORT PROTEIN FEPE"/>
    <property type="match status" value="1"/>
</dbReference>
<reference evidence="2 3" key="1">
    <citation type="submission" date="2020-04" db="EMBL/GenBank/DDBJ databases">
        <title>The Whole Genome Analysis of High salt-tolerant Sphingobium yanoikuyae YC-XJ2 with Aryl organophosphorus flame retardants (aryl-OPFRs)-degrading capacity and characteristics of Related phosphotriesterase.</title>
        <authorList>
            <person name="Li X."/>
        </authorList>
    </citation>
    <scope>NUCLEOTIDE SEQUENCE [LARGE SCALE GENOMIC DNA]</scope>
    <source>
        <strain evidence="2 3">YC-XJ2</strain>
    </source>
</reference>
<sequence>MNANPPIPVETEEPVSHSALARWLRKRRWFLLFVILPTLLSAIYYGLIAADIYISESRFVIKSPDQKRSQVSTLANLVQTTGLSGGQEQTNEVLTYVRSRDALKALERNIAVRDKFASSQADILSRFPQPLAGDSFESLFRYYGKMVEARMDSETGTATIKVKAYTPQDAFTINKQLLDLSEGLVNRLSGRAQSKAIVEAQKQVDLAMQRATASRVALAQYRNAQSLIDPSKQAVGVLEIANTMIGERAALQAQLDLMQRLTPNNPSIPALRNRINAISVQIASQDSRVVGNGRGIASKLGGYENLLVEQEFSTESLKAANAALVQARAEAQRQQFYLERVVGPNTPDMPLLPKRLMNILIVFAAVTCLYFIAWMFLVGVLEHAPED</sequence>
<dbReference type="EMBL" id="CP053021">
    <property type="protein sequence ID" value="QJR04524.1"/>
    <property type="molecule type" value="Genomic_DNA"/>
</dbReference>
<evidence type="ECO:0000313" key="3">
    <source>
        <dbReference type="Proteomes" id="UP000502611"/>
    </source>
</evidence>
<dbReference type="GO" id="GO:0004713">
    <property type="term" value="F:protein tyrosine kinase activity"/>
    <property type="evidence" value="ECO:0007669"/>
    <property type="project" value="TreeGrafter"/>
</dbReference>
<keyword evidence="1" id="KW-0472">Membrane</keyword>
<dbReference type="RefSeq" id="WP_169862262.1">
    <property type="nucleotide sequence ID" value="NZ_CP053021.1"/>
</dbReference>
<keyword evidence="1" id="KW-0812">Transmembrane</keyword>
<feature type="transmembrane region" description="Helical" evidence="1">
    <location>
        <begin position="29"/>
        <end position="54"/>
    </location>
</feature>
<keyword evidence="1" id="KW-1133">Transmembrane helix</keyword>
<dbReference type="InterPro" id="IPR050445">
    <property type="entry name" value="Bact_polysacc_biosynth/exp"/>
</dbReference>
<accession>A0A6M4GDX6</accession>
<evidence type="ECO:0000313" key="2">
    <source>
        <dbReference type="EMBL" id="QJR04524.1"/>
    </source>
</evidence>
<dbReference type="AlphaFoldDB" id="A0A6M4GDX6"/>